<evidence type="ECO:0000256" key="4">
    <source>
        <dbReference type="RuleBase" id="RU004273"/>
    </source>
</evidence>
<keyword evidence="2" id="KW-0479">Metal-binding</keyword>
<feature type="region of interest" description="Disordered" evidence="5">
    <location>
        <begin position="907"/>
        <end position="926"/>
    </location>
</feature>
<protein>
    <recommendedName>
        <fullName evidence="4">Serine/threonine-protein phosphatase</fullName>
        <ecNumber evidence="4">3.1.3.16</ecNumber>
    </recommendedName>
</protein>
<dbReference type="PROSITE" id="PS00125">
    <property type="entry name" value="SER_THR_PHOSPHATASE"/>
    <property type="match status" value="1"/>
</dbReference>
<feature type="region of interest" description="Disordered" evidence="5">
    <location>
        <begin position="1111"/>
        <end position="1143"/>
    </location>
</feature>
<dbReference type="InterPro" id="IPR006186">
    <property type="entry name" value="Ser/Thr-sp_prot-phosphatase"/>
</dbReference>
<dbReference type="GO" id="GO:0004722">
    <property type="term" value="F:protein serine/threonine phosphatase activity"/>
    <property type="evidence" value="ECO:0007669"/>
    <property type="project" value="UniProtKB-EC"/>
</dbReference>
<comment type="similarity">
    <text evidence="4">Belongs to the PPP phosphatase family.</text>
</comment>
<dbReference type="Proteomes" id="UP001370490">
    <property type="component" value="Unassembled WGS sequence"/>
</dbReference>
<accession>A0AAN8UIT3</accession>
<keyword evidence="7" id="KW-0808">Transferase</keyword>
<dbReference type="InterPro" id="IPR029052">
    <property type="entry name" value="Metallo-depent_PP-like"/>
</dbReference>
<dbReference type="InterPro" id="IPR004843">
    <property type="entry name" value="Calcineurin-like_PHP"/>
</dbReference>
<feature type="compositionally biased region" description="Polar residues" evidence="5">
    <location>
        <begin position="1111"/>
        <end position="1126"/>
    </location>
</feature>
<dbReference type="Gene3D" id="3.60.21.10">
    <property type="match status" value="1"/>
</dbReference>
<dbReference type="Pfam" id="PF00149">
    <property type="entry name" value="Metallophos"/>
    <property type="match status" value="1"/>
</dbReference>
<evidence type="ECO:0000259" key="6">
    <source>
        <dbReference type="PROSITE" id="PS00125"/>
    </source>
</evidence>
<dbReference type="GO" id="GO:0008483">
    <property type="term" value="F:transaminase activity"/>
    <property type="evidence" value="ECO:0007669"/>
    <property type="project" value="UniProtKB-KW"/>
</dbReference>
<feature type="region of interest" description="Disordered" evidence="5">
    <location>
        <begin position="1237"/>
        <end position="1299"/>
    </location>
</feature>
<evidence type="ECO:0000313" key="8">
    <source>
        <dbReference type="Proteomes" id="UP001370490"/>
    </source>
</evidence>
<dbReference type="SUPFAM" id="SSF56300">
    <property type="entry name" value="Metallo-dependent phosphatases"/>
    <property type="match status" value="1"/>
</dbReference>
<dbReference type="EMBL" id="JBAMMX010000028">
    <property type="protein sequence ID" value="KAK6911906.1"/>
    <property type="molecule type" value="Genomic_DNA"/>
</dbReference>
<comment type="catalytic activity">
    <reaction evidence="4">
        <text>O-phospho-L-threonyl-[protein] + H2O = L-threonyl-[protein] + phosphate</text>
        <dbReference type="Rhea" id="RHEA:47004"/>
        <dbReference type="Rhea" id="RHEA-COMP:11060"/>
        <dbReference type="Rhea" id="RHEA-COMP:11605"/>
        <dbReference type="ChEBI" id="CHEBI:15377"/>
        <dbReference type="ChEBI" id="CHEBI:30013"/>
        <dbReference type="ChEBI" id="CHEBI:43474"/>
        <dbReference type="ChEBI" id="CHEBI:61977"/>
        <dbReference type="EC" id="3.1.3.16"/>
    </reaction>
</comment>
<feature type="region of interest" description="Disordered" evidence="5">
    <location>
        <begin position="579"/>
        <end position="639"/>
    </location>
</feature>
<dbReference type="EC" id="3.1.3.16" evidence="4"/>
<feature type="compositionally biased region" description="Basic residues" evidence="5">
    <location>
        <begin position="907"/>
        <end position="921"/>
    </location>
</feature>
<keyword evidence="4" id="KW-0378">Hydrolase</keyword>
<dbReference type="PRINTS" id="PR00114">
    <property type="entry name" value="STPHPHTASE"/>
</dbReference>
<evidence type="ECO:0000256" key="5">
    <source>
        <dbReference type="SAM" id="MobiDB-lite"/>
    </source>
</evidence>
<feature type="domain" description="Serine/threonine specific protein phosphatases" evidence="6">
    <location>
        <begin position="844"/>
        <end position="849"/>
    </location>
</feature>
<keyword evidence="3" id="KW-0464">Manganese</keyword>
<feature type="compositionally biased region" description="Basic residues" evidence="5">
    <location>
        <begin position="1289"/>
        <end position="1299"/>
    </location>
</feature>
<organism evidence="7 8">
    <name type="scientific">Dillenia turbinata</name>
    <dbReference type="NCBI Taxonomy" id="194707"/>
    <lineage>
        <taxon>Eukaryota</taxon>
        <taxon>Viridiplantae</taxon>
        <taxon>Streptophyta</taxon>
        <taxon>Embryophyta</taxon>
        <taxon>Tracheophyta</taxon>
        <taxon>Spermatophyta</taxon>
        <taxon>Magnoliopsida</taxon>
        <taxon>eudicotyledons</taxon>
        <taxon>Gunneridae</taxon>
        <taxon>Pentapetalae</taxon>
        <taxon>Dilleniales</taxon>
        <taxon>Dilleniaceae</taxon>
        <taxon>Dillenia</taxon>
    </lineage>
</organism>
<dbReference type="GO" id="GO:0046872">
    <property type="term" value="F:metal ion binding"/>
    <property type="evidence" value="ECO:0007669"/>
    <property type="project" value="UniProtKB-KW"/>
</dbReference>
<proteinExistence type="inferred from homology"/>
<dbReference type="Pfam" id="PF10536">
    <property type="entry name" value="PMD"/>
    <property type="match status" value="1"/>
</dbReference>
<dbReference type="PANTHER" id="PTHR45668">
    <property type="entry name" value="SERINE/THREONINE-PROTEIN PHOSPHATASE 5-RELATED"/>
    <property type="match status" value="1"/>
</dbReference>
<gene>
    <name evidence="7" type="ORF">RJ641_023999</name>
</gene>
<reference evidence="7 8" key="1">
    <citation type="submission" date="2023-12" db="EMBL/GenBank/DDBJ databases">
        <title>A high-quality genome assembly for Dillenia turbinata (Dilleniales).</title>
        <authorList>
            <person name="Chanderbali A."/>
        </authorList>
    </citation>
    <scope>NUCLEOTIDE SEQUENCE [LARGE SCALE GENOMIC DNA]</scope>
    <source>
        <strain evidence="7">LSX21</strain>
        <tissue evidence="7">Leaf</tissue>
    </source>
</reference>
<keyword evidence="8" id="KW-1185">Reference proteome</keyword>
<evidence type="ECO:0000256" key="3">
    <source>
        <dbReference type="ARBA" id="ARBA00023211"/>
    </source>
</evidence>
<keyword evidence="7" id="KW-0032">Aminotransferase</keyword>
<evidence type="ECO:0000256" key="2">
    <source>
        <dbReference type="ARBA" id="ARBA00022723"/>
    </source>
</evidence>
<feature type="compositionally biased region" description="Acidic residues" evidence="5">
    <location>
        <begin position="1254"/>
        <end position="1269"/>
    </location>
</feature>
<comment type="caution">
    <text evidence="7">The sequence shown here is derived from an EMBL/GenBank/DDBJ whole genome shotgun (WGS) entry which is preliminary data.</text>
</comment>
<evidence type="ECO:0000313" key="7">
    <source>
        <dbReference type="EMBL" id="KAK6911906.1"/>
    </source>
</evidence>
<name>A0AAN8UIT3_9MAGN</name>
<dbReference type="PANTHER" id="PTHR45668:SF9">
    <property type="entry name" value="SERINE_THREONINE-PROTEIN PHOSPHATASE 7"/>
    <property type="match status" value="1"/>
</dbReference>
<sequence length="1299" mass="145400">MDPLLYNPGPVDYSVLYEQDKHISSAIWDGEDRGVLRCHDRTVKVGEWTLNKTQIELVERAGFGHLRSISSTWIDKPLISALVERWRRETNTFHMTVGEMTITLEDVALILGLGIDGEPVVGVTYATSNTLCEKLLGKAPSAEHASGGMVKLSWLRSSFSNCPEDASIEVMLQHTRAYILYLMGSTIFSTTTGNKVPVMYLQFLEDFDTIGNYAWGAAALSYLYRALGNASLKGQSNICGSLTLLQCWSCEHLKVGRPEFVEAGDYFPLALRWKRKSNSQLHDLAHYRHALDTLHISDVSFVPYLHVNASIIPENIRCKLALGRSKTMLICFDKAERHLPDRCLRQFGMLQSIPAFVKPWVRKTRGGGDNINLVDKMQLEIKEWATREQHIVEGDEHVDESEYMAWYMNITRKFIGRASPLPSDIIKMCETIKEICQLTDIMSTEGLDSLQFESMMKIRQLAHGYSDSQDEGASLTSIPQMELGERVSSPTHAGLTENELVREGELGLLIDVENEEKEEGREIEGENEEQIEEVTEIENGDQAAETRLHDEQSGVLMEIEIEEALDGVERVAVIEEQVNATSSGRKDQQVEVDNLDKAQTGNAESELVWEGESRLATTTENEEEQEEMGLSSGNEQQNNTIPSIQNVEQVNGLTLKNIESKPAAEGQLGLPIEIGSGNGAIGWEGLVKNEEQVQVADSATNASQSPCGISLTWPSSGTLSLEWIQDLMSAFERSSWNMPPSKFASIFPVSLLDRLIDTASNILHKEPNCLRVHCSGEHSRVMVVGDIHGQLHDLMSILREAGCPAENRYYVFNGDYVDRGAWGVETFLLLLAWKVLLPHRVYLLRGNHESRYCTTVYGFKVEVMMKYGDQGAHVYDKFLNCFEVLPLAAVIAENVYTAHGGLFRRKPVSSSKRSRRKKKRKLDSNSNGSFLSLGTLEELSEVRRFVLDPPSKGLNLIPGDIMWSDPSMSSGLSVNKKRGIGLLWGPDCTQEFLQSSHLKLIIRSHEGPDAREIRPGLAGMGEGYTIDHVVESGKLITLFSAPDYPQFQAKEERYNNKGAYVILEPPDFHNPVFRSFSAAERPKVNPYYDYQDTALEDENFEYDSIRMRTSIEATSSDQQSHNSGSVSAVRPEEQKTPQLPSWSILLPDNTGCIRPVKVEEATEVEGLPLDPSIQQVCREDLESSFRLIAGLKVMLQKAHMKIHDLTICNEQGKAREHELMNRITQIELAHVASSAGAATKSAKERMSSTQATPAEDEKEDIMEDTEEPESMPKTEVLTPTVPTEPPIQKRTRSKRVRQN</sequence>
<dbReference type="InterPro" id="IPR019557">
    <property type="entry name" value="AminoTfrase-like_pln_mobile"/>
</dbReference>
<dbReference type="InterPro" id="IPR051134">
    <property type="entry name" value="PPP_phosphatase"/>
</dbReference>
<evidence type="ECO:0000256" key="1">
    <source>
        <dbReference type="ARBA" id="ARBA00001936"/>
    </source>
</evidence>
<dbReference type="SMART" id="SM00156">
    <property type="entry name" value="PP2Ac"/>
    <property type="match status" value="1"/>
</dbReference>
<comment type="cofactor">
    <cofactor evidence="1">
        <name>Mn(2+)</name>
        <dbReference type="ChEBI" id="CHEBI:29035"/>
    </cofactor>
</comment>